<dbReference type="SUPFAM" id="SSF89837">
    <property type="entry name" value="Doublecortin (DC)"/>
    <property type="match status" value="2"/>
</dbReference>
<dbReference type="PANTHER" id="PTHR23004:SF11">
    <property type="entry name" value="PROTEIN RPI-1"/>
    <property type="match status" value="1"/>
</dbReference>
<evidence type="ECO:0000256" key="2">
    <source>
        <dbReference type="SAM" id="Phobius"/>
    </source>
</evidence>
<dbReference type="KEGG" id="mbr:MONBRDRAFT_37419"/>
<name>A9V1M1_MONBE</name>
<dbReference type="InterPro" id="IPR002048">
    <property type="entry name" value="EF_hand_dom"/>
</dbReference>
<dbReference type="GO" id="GO:0005815">
    <property type="term" value="C:microtubule organizing center"/>
    <property type="evidence" value="ECO:0000318"/>
    <property type="project" value="GO_Central"/>
</dbReference>
<keyword evidence="2" id="KW-0812">Transmembrane</keyword>
<dbReference type="InterPro" id="IPR018247">
    <property type="entry name" value="EF_Hand_1_Ca_BS"/>
</dbReference>
<keyword evidence="2" id="KW-1133">Transmembrane helix</keyword>
<dbReference type="SMART" id="SM00537">
    <property type="entry name" value="DCX"/>
    <property type="match status" value="2"/>
</dbReference>
<organism evidence="5 6">
    <name type="scientific">Monosiga brevicollis</name>
    <name type="common">Choanoflagellate</name>
    <dbReference type="NCBI Taxonomy" id="81824"/>
    <lineage>
        <taxon>Eukaryota</taxon>
        <taxon>Choanoflagellata</taxon>
        <taxon>Craspedida</taxon>
        <taxon>Salpingoecidae</taxon>
        <taxon>Monosiga</taxon>
    </lineage>
</organism>
<dbReference type="eggNOG" id="KOG3757">
    <property type="taxonomic scope" value="Eukaryota"/>
</dbReference>
<dbReference type="FunFam" id="3.10.20.230:FF:000023">
    <property type="entry name" value="Predicted protein"/>
    <property type="match status" value="1"/>
</dbReference>
<keyword evidence="1" id="KW-0106">Calcium</keyword>
<dbReference type="STRING" id="81824.A9V1M1"/>
<dbReference type="Pfam" id="PF13202">
    <property type="entry name" value="EF-hand_5"/>
    <property type="match status" value="1"/>
</dbReference>
<proteinExistence type="predicted"/>
<dbReference type="Proteomes" id="UP000001357">
    <property type="component" value="Unassembled WGS sequence"/>
</dbReference>
<feature type="transmembrane region" description="Helical" evidence="2">
    <location>
        <begin position="249"/>
        <end position="277"/>
    </location>
</feature>
<protein>
    <recommendedName>
        <fullName evidence="7">Calmodulin</fullName>
    </recommendedName>
</protein>
<feature type="domain" description="EF-hand" evidence="3">
    <location>
        <begin position="602"/>
        <end position="637"/>
    </location>
</feature>
<accession>A9V1M1</accession>
<dbReference type="CDD" id="cd00051">
    <property type="entry name" value="EFh"/>
    <property type="match status" value="2"/>
</dbReference>
<dbReference type="GO" id="GO:0035556">
    <property type="term" value="P:intracellular signal transduction"/>
    <property type="evidence" value="ECO:0007669"/>
    <property type="project" value="InterPro"/>
</dbReference>
<dbReference type="GO" id="GO:0005874">
    <property type="term" value="C:microtubule"/>
    <property type="evidence" value="ECO:0000318"/>
    <property type="project" value="GO_Central"/>
</dbReference>
<gene>
    <name evidence="5" type="ORF">MONBRDRAFT_37419</name>
</gene>
<evidence type="ECO:0000313" key="5">
    <source>
        <dbReference type="EMBL" id="EDQ88591.1"/>
    </source>
</evidence>
<evidence type="ECO:0000259" key="4">
    <source>
        <dbReference type="PROSITE" id="PS50309"/>
    </source>
</evidence>
<evidence type="ECO:0000313" key="6">
    <source>
        <dbReference type="Proteomes" id="UP000001357"/>
    </source>
</evidence>
<feature type="domain" description="EF-hand" evidence="3">
    <location>
        <begin position="691"/>
        <end position="726"/>
    </location>
</feature>
<dbReference type="SMART" id="SM00054">
    <property type="entry name" value="EFh"/>
    <property type="match status" value="7"/>
</dbReference>
<dbReference type="GeneID" id="5891862"/>
<sequence>MSLKILVFINGNVVTSAQPLVLSKSINSLDVVFDRLTTRLRPNFGAVRRLYTLAGKRVHEFGDLEDNHHYVAAGNTGFKRAQYRGVELSHASTRAQAANHSPTATTILVAKNGESHAPIRIPIPLAATTFEQVLKLMATRISLGQGQVRKLYTSNGHLVTHIDQLKHQELYVAADTDPFKPLSYNMWKGTHSTASLPGSTPATARRNKSKAHIRTTKFDALQEQIQALVQDRKRLRALWRALDLNNNGIVRYVAICILMPAFFALFALVCTLVQSMFGLNAPGPRTPNRSLAEVDKLVLERFPLLNHKPALMRAFKYTTLRDGDGDAWIERKEFPPLLRNIFFFNKLFHIFEQVIFRSASTARFLLTALRRLGCYPLTSCLRVPVACVHVPLQLDSNHDRRIDPVEFRENSHTIGLKLSDAELVAAFAELDVNHGGHILFDEFCSWVARVECPVDGDILEGSTRASATMDIQQHSRTQGSKPRSALADKDIRLVCTQFDEVEPQIQALLHDPEALQAAWRALDYNGNGICSLAEVDKWTSTQFPMLDHKPALMRAFKQTTLVDGDQDAWVEKAEFPALIRNIFTFNLLFHIFDHIDRVGASLSSKQAAREFENMDSNDGGVVLFDEFCAWVARNKYPVNSIVLSDFTMASTEMEKQAATAQKQATQSRDVVPDIVTRRFDLVEKDIKSLVADAARLRRAWNQMDYNGNGKVSLAEIDKFVVERYPVLNHKPALMRAYKKTTIKDGDGDPWIEKHEFVALLINIVYFVKVFCVFADLDRGADRRLNFAEFYSGLDHLGMHMDKEEARDVFARIDTNKGGQILFDEFCAWLARESVPVDDQVVTAFTTAA</sequence>
<evidence type="ECO:0000256" key="1">
    <source>
        <dbReference type="ARBA" id="ARBA00022837"/>
    </source>
</evidence>
<dbReference type="EMBL" id="CH991554">
    <property type="protein sequence ID" value="EDQ88591.1"/>
    <property type="molecule type" value="Genomic_DNA"/>
</dbReference>
<dbReference type="OMA" id="EFNEFRY"/>
<dbReference type="PROSITE" id="PS00018">
    <property type="entry name" value="EF_HAND_1"/>
    <property type="match status" value="3"/>
</dbReference>
<keyword evidence="2" id="KW-0472">Membrane</keyword>
<dbReference type="GO" id="GO:0005509">
    <property type="term" value="F:calcium ion binding"/>
    <property type="evidence" value="ECO:0007669"/>
    <property type="project" value="InterPro"/>
</dbReference>
<dbReference type="PROSITE" id="PS50222">
    <property type="entry name" value="EF_HAND_2"/>
    <property type="match status" value="4"/>
</dbReference>
<feature type="domain" description="EF-hand" evidence="3">
    <location>
        <begin position="418"/>
        <end position="453"/>
    </location>
</feature>
<dbReference type="PANTHER" id="PTHR23004">
    <property type="entry name" value="DOUBLECORTIN DOMAIN CONTAINING 2"/>
    <property type="match status" value="1"/>
</dbReference>
<dbReference type="Gene3D" id="3.10.20.230">
    <property type="entry name" value="Doublecortin domain"/>
    <property type="match status" value="2"/>
</dbReference>
<dbReference type="InterPro" id="IPR036572">
    <property type="entry name" value="Doublecortin_dom_sf"/>
</dbReference>
<dbReference type="Pfam" id="PF13499">
    <property type="entry name" value="EF-hand_7"/>
    <property type="match status" value="2"/>
</dbReference>
<dbReference type="Gene3D" id="1.10.238.10">
    <property type="entry name" value="EF-hand"/>
    <property type="match status" value="3"/>
</dbReference>
<dbReference type="SUPFAM" id="SSF47473">
    <property type="entry name" value="EF-hand"/>
    <property type="match status" value="3"/>
</dbReference>
<dbReference type="AlphaFoldDB" id="A9V1M1"/>
<keyword evidence="6" id="KW-1185">Reference proteome</keyword>
<dbReference type="InterPro" id="IPR011992">
    <property type="entry name" value="EF-hand-dom_pair"/>
</dbReference>
<dbReference type="Pfam" id="PF03607">
    <property type="entry name" value="DCX"/>
    <property type="match status" value="2"/>
</dbReference>
<reference evidence="5 6" key="1">
    <citation type="journal article" date="2008" name="Nature">
        <title>The genome of the choanoflagellate Monosiga brevicollis and the origin of metazoans.</title>
        <authorList>
            <consortium name="JGI Sequencing"/>
            <person name="King N."/>
            <person name="Westbrook M.J."/>
            <person name="Young S.L."/>
            <person name="Kuo A."/>
            <person name="Abedin M."/>
            <person name="Chapman J."/>
            <person name="Fairclough S."/>
            <person name="Hellsten U."/>
            <person name="Isogai Y."/>
            <person name="Letunic I."/>
            <person name="Marr M."/>
            <person name="Pincus D."/>
            <person name="Putnam N."/>
            <person name="Rokas A."/>
            <person name="Wright K.J."/>
            <person name="Zuzow R."/>
            <person name="Dirks W."/>
            <person name="Good M."/>
            <person name="Goodstein D."/>
            <person name="Lemons D."/>
            <person name="Li W."/>
            <person name="Lyons J.B."/>
            <person name="Morris A."/>
            <person name="Nichols S."/>
            <person name="Richter D.J."/>
            <person name="Salamov A."/>
            <person name="Bork P."/>
            <person name="Lim W.A."/>
            <person name="Manning G."/>
            <person name="Miller W.T."/>
            <person name="McGinnis W."/>
            <person name="Shapiro H."/>
            <person name="Tjian R."/>
            <person name="Grigoriev I.V."/>
            <person name="Rokhsar D."/>
        </authorList>
    </citation>
    <scope>NUCLEOTIDE SEQUENCE [LARGE SCALE GENOMIC DNA]</scope>
    <source>
        <strain evidence="6">MX1 / ATCC 50154</strain>
    </source>
</reference>
<dbReference type="InParanoid" id="A9V1M1"/>
<feature type="domain" description="Doublecortin" evidence="4">
    <location>
        <begin position="129"/>
        <end position="185"/>
    </location>
</feature>
<dbReference type="RefSeq" id="XP_001746695.1">
    <property type="nucleotide sequence ID" value="XM_001746643.1"/>
</dbReference>
<evidence type="ECO:0008006" key="7">
    <source>
        <dbReference type="Google" id="ProtNLM"/>
    </source>
</evidence>
<dbReference type="PROSITE" id="PS50309">
    <property type="entry name" value="DC"/>
    <property type="match status" value="2"/>
</dbReference>
<feature type="domain" description="EF-hand" evidence="3">
    <location>
        <begin position="800"/>
        <end position="835"/>
    </location>
</feature>
<dbReference type="InterPro" id="IPR003533">
    <property type="entry name" value="Doublecortin_dom"/>
</dbReference>
<evidence type="ECO:0000259" key="3">
    <source>
        <dbReference type="PROSITE" id="PS50222"/>
    </source>
</evidence>
<feature type="domain" description="Doublecortin" evidence="4">
    <location>
        <begin position="3"/>
        <end position="84"/>
    </location>
</feature>